<organism evidence="11 12">
    <name type="scientific">Pseudonocardia autotrophica</name>
    <name type="common">Amycolata autotrophica</name>
    <name type="synonym">Nocardia autotrophica</name>
    <dbReference type="NCBI Taxonomy" id="2074"/>
    <lineage>
        <taxon>Bacteria</taxon>
        <taxon>Bacillati</taxon>
        <taxon>Actinomycetota</taxon>
        <taxon>Actinomycetes</taxon>
        <taxon>Pseudonocardiales</taxon>
        <taxon>Pseudonocardiaceae</taxon>
        <taxon>Pseudonocardia</taxon>
    </lineage>
</organism>
<evidence type="ECO:0000313" key="12">
    <source>
        <dbReference type="Proteomes" id="UP000194360"/>
    </source>
</evidence>
<dbReference type="OrthoDB" id="9766923at2"/>
<dbReference type="InterPro" id="IPR010259">
    <property type="entry name" value="S8pro/Inhibitor_I9"/>
</dbReference>
<feature type="compositionally biased region" description="Low complexity" evidence="7">
    <location>
        <begin position="32"/>
        <end position="51"/>
    </location>
</feature>
<feature type="region of interest" description="Disordered" evidence="7">
    <location>
        <begin position="110"/>
        <end position="160"/>
    </location>
</feature>
<dbReference type="PANTHER" id="PTHR43806:SF11">
    <property type="entry name" value="CEREVISIN-RELATED"/>
    <property type="match status" value="1"/>
</dbReference>
<dbReference type="PROSITE" id="PS51892">
    <property type="entry name" value="SUBTILASE"/>
    <property type="match status" value="1"/>
</dbReference>
<accession>A0A1Y2N9G9</accession>
<dbReference type="CDD" id="cd04077">
    <property type="entry name" value="Peptidases_S8_PCSK9_ProteinaseK_like"/>
    <property type="match status" value="1"/>
</dbReference>
<dbReference type="InterPro" id="IPR015500">
    <property type="entry name" value="Peptidase_S8_subtilisin-rel"/>
</dbReference>
<dbReference type="PROSITE" id="PS00136">
    <property type="entry name" value="SUBTILASE_ASP"/>
    <property type="match status" value="1"/>
</dbReference>
<dbReference type="PROSITE" id="PS00138">
    <property type="entry name" value="SUBTILASE_SER"/>
    <property type="match status" value="1"/>
</dbReference>
<dbReference type="PANTHER" id="PTHR43806">
    <property type="entry name" value="PEPTIDASE S8"/>
    <property type="match status" value="1"/>
</dbReference>
<evidence type="ECO:0000259" key="9">
    <source>
        <dbReference type="Pfam" id="PF00082"/>
    </source>
</evidence>
<feature type="active site" description="Charge relay system" evidence="5">
    <location>
        <position position="363"/>
    </location>
</feature>
<feature type="chain" id="PRO_5013186542" evidence="8">
    <location>
        <begin position="32"/>
        <end position="419"/>
    </location>
</feature>
<evidence type="ECO:0000256" key="2">
    <source>
        <dbReference type="ARBA" id="ARBA00022670"/>
    </source>
</evidence>
<keyword evidence="8" id="KW-0732">Signal</keyword>
<evidence type="ECO:0000256" key="7">
    <source>
        <dbReference type="SAM" id="MobiDB-lite"/>
    </source>
</evidence>
<feature type="active site" description="Charge relay system" evidence="5">
    <location>
        <position position="213"/>
    </location>
</feature>
<comment type="similarity">
    <text evidence="1 5 6">Belongs to the peptidase S8 family.</text>
</comment>
<dbReference type="PRINTS" id="PR00723">
    <property type="entry name" value="SUBTILISIN"/>
</dbReference>
<dbReference type="AlphaFoldDB" id="A0A1Y2N9G9"/>
<dbReference type="EC" id="3.4.21.111" evidence="11"/>
<evidence type="ECO:0000313" key="11">
    <source>
        <dbReference type="EMBL" id="OSY44120.1"/>
    </source>
</evidence>
<evidence type="ECO:0000256" key="6">
    <source>
        <dbReference type="RuleBase" id="RU003355"/>
    </source>
</evidence>
<keyword evidence="4 5" id="KW-0720">Serine protease</keyword>
<sequence length="419" mass="42389">MSLHRSRAAVAVTAGALAVALGVVLAPVASAAPDAGSSTSSTAPSTAPKSPVGDLTGYLVQTATAGQTRAAVEAVGATPSVTFDTVLHGFAAPLDPAQAAELRERPGVVGVEEDRTVNPLDPQGSHQAAPSDDREGPGGDVAVTEQAPGNWGLDRIDQPDLPLDGRYQRTATGSGVDVFVLDTGVDARHPEFGGRARLEVNTIDDRDEDCDGHGTVVSGIAASNSYGVAPEANVRGVKVLDCNGTGTLSSLLAGLDWAVQNKRGPSVAVMSWSYGDSPMLRQAIQRILDAGIFAASSAGNTGGDDCTALPRAVDGVLVVANSTIEDRRASNSSTGRCVSIYAPGSRIVAPVPGGGTASYSGTSMAAPFAAGVAALYKQAQGDRPSAAVKRWIIDNSVGGRIDGGSTGNTPNRLLQTGGL</sequence>
<reference evidence="11 12" key="1">
    <citation type="submission" date="2016-09" db="EMBL/GenBank/DDBJ databases">
        <title>Pseudonocardia autotrophica DSM535, a candidate organism with high potential of specific P450 cytochromes.</title>
        <authorList>
            <person name="Grumaz C."/>
            <person name="Vainshtein Y."/>
            <person name="Kirstahler P."/>
            <person name="Sohn K."/>
        </authorList>
    </citation>
    <scope>NUCLEOTIDE SEQUENCE [LARGE SCALE GENOMIC DNA]</scope>
    <source>
        <strain evidence="11 12">DSM 535</strain>
    </source>
</reference>
<feature type="signal peptide" evidence="8">
    <location>
        <begin position="1"/>
        <end position="31"/>
    </location>
</feature>
<feature type="domain" description="Inhibitor I9" evidence="10">
    <location>
        <begin position="73"/>
        <end position="117"/>
    </location>
</feature>
<dbReference type="Pfam" id="PF05922">
    <property type="entry name" value="Inhibitor_I9"/>
    <property type="match status" value="1"/>
</dbReference>
<proteinExistence type="inferred from homology"/>
<dbReference type="RefSeq" id="WP_085910574.1">
    <property type="nucleotide sequence ID" value="NZ_AP018920.1"/>
</dbReference>
<dbReference type="InterPro" id="IPR050131">
    <property type="entry name" value="Peptidase_S8_subtilisin-like"/>
</dbReference>
<protein>
    <submittedName>
        <fullName evidence="11">Aqualysin-1</fullName>
        <ecNumber evidence="11">3.4.21.111</ecNumber>
    </submittedName>
</protein>
<dbReference type="SUPFAM" id="SSF52743">
    <property type="entry name" value="Subtilisin-like"/>
    <property type="match status" value="1"/>
</dbReference>
<dbReference type="InterPro" id="IPR000209">
    <property type="entry name" value="Peptidase_S8/S53_dom"/>
</dbReference>
<dbReference type="InterPro" id="IPR036852">
    <property type="entry name" value="Peptidase_S8/S53_dom_sf"/>
</dbReference>
<dbReference type="EMBL" id="MIGB01000001">
    <property type="protein sequence ID" value="OSY44120.1"/>
    <property type="molecule type" value="Genomic_DNA"/>
</dbReference>
<evidence type="ECO:0000256" key="5">
    <source>
        <dbReference type="PROSITE-ProRule" id="PRU01240"/>
    </source>
</evidence>
<dbReference type="Gene3D" id="3.30.70.80">
    <property type="entry name" value="Peptidase S8 propeptide/proteinase inhibitor I9"/>
    <property type="match status" value="1"/>
</dbReference>
<dbReference type="FunFam" id="3.40.50.200:FF:000016">
    <property type="entry name" value="Proprotein convertase subtilisin/kexin type 9"/>
    <property type="match status" value="1"/>
</dbReference>
<dbReference type="STRING" id="2074.BG845_00241"/>
<dbReference type="InterPro" id="IPR034193">
    <property type="entry name" value="PCSK9_ProteinaseK-like"/>
</dbReference>
<dbReference type="PROSITE" id="PS00137">
    <property type="entry name" value="SUBTILASE_HIS"/>
    <property type="match status" value="1"/>
</dbReference>
<dbReference type="Proteomes" id="UP000194360">
    <property type="component" value="Unassembled WGS sequence"/>
</dbReference>
<dbReference type="Pfam" id="PF00082">
    <property type="entry name" value="Peptidase_S8"/>
    <property type="match status" value="1"/>
</dbReference>
<dbReference type="GO" id="GO:0005615">
    <property type="term" value="C:extracellular space"/>
    <property type="evidence" value="ECO:0007669"/>
    <property type="project" value="TreeGrafter"/>
</dbReference>
<dbReference type="InterPro" id="IPR022398">
    <property type="entry name" value="Peptidase_S8_His-AS"/>
</dbReference>
<feature type="domain" description="Peptidase S8/S53" evidence="9">
    <location>
        <begin position="173"/>
        <end position="396"/>
    </location>
</feature>
<name>A0A1Y2N9G9_PSEAH</name>
<feature type="region of interest" description="Disordered" evidence="7">
    <location>
        <begin position="32"/>
        <end position="52"/>
    </location>
</feature>
<dbReference type="Gene3D" id="3.40.50.200">
    <property type="entry name" value="Peptidase S8/S53 domain"/>
    <property type="match status" value="1"/>
</dbReference>
<dbReference type="InterPro" id="IPR023827">
    <property type="entry name" value="Peptidase_S8_Asp-AS"/>
</dbReference>
<dbReference type="SUPFAM" id="SSF54897">
    <property type="entry name" value="Protease propeptides/inhibitors"/>
    <property type="match status" value="1"/>
</dbReference>
<feature type="active site" description="Charge relay system" evidence="5">
    <location>
        <position position="182"/>
    </location>
</feature>
<comment type="caution">
    <text evidence="11">The sequence shown here is derived from an EMBL/GenBank/DDBJ whole genome shotgun (WGS) entry which is preliminary data.</text>
</comment>
<evidence type="ECO:0000256" key="1">
    <source>
        <dbReference type="ARBA" id="ARBA00011073"/>
    </source>
</evidence>
<gene>
    <name evidence="11" type="primary">pstI</name>
    <name evidence="11" type="ORF">BG845_00241</name>
</gene>
<keyword evidence="3 5" id="KW-0378">Hydrolase</keyword>
<evidence type="ECO:0000256" key="8">
    <source>
        <dbReference type="SAM" id="SignalP"/>
    </source>
</evidence>
<dbReference type="InterPro" id="IPR037045">
    <property type="entry name" value="S8pro/Inhibitor_I9_sf"/>
</dbReference>
<dbReference type="InterPro" id="IPR023828">
    <property type="entry name" value="Peptidase_S8_Ser-AS"/>
</dbReference>
<dbReference type="GO" id="GO:0006508">
    <property type="term" value="P:proteolysis"/>
    <property type="evidence" value="ECO:0007669"/>
    <property type="project" value="UniProtKB-KW"/>
</dbReference>
<keyword evidence="12" id="KW-1185">Reference proteome</keyword>
<dbReference type="GO" id="GO:0004252">
    <property type="term" value="F:serine-type endopeptidase activity"/>
    <property type="evidence" value="ECO:0007669"/>
    <property type="project" value="UniProtKB-UniRule"/>
</dbReference>
<evidence type="ECO:0000256" key="4">
    <source>
        <dbReference type="ARBA" id="ARBA00022825"/>
    </source>
</evidence>
<evidence type="ECO:0000259" key="10">
    <source>
        <dbReference type="Pfam" id="PF05922"/>
    </source>
</evidence>
<evidence type="ECO:0000256" key="3">
    <source>
        <dbReference type="ARBA" id="ARBA00022801"/>
    </source>
</evidence>
<keyword evidence="2 5" id="KW-0645">Protease</keyword>